<evidence type="ECO:0000256" key="1">
    <source>
        <dbReference type="PROSITE-ProRule" id="PRU00023"/>
    </source>
</evidence>
<evidence type="ECO:0000256" key="2">
    <source>
        <dbReference type="SAM" id="MobiDB-lite"/>
    </source>
</evidence>
<dbReference type="OrthoDB" id="437209at2759"/>
<dbReference type="Pfam" id="PF00023">
    <property type="entry name" value="Ank"/>
    <property type="match status" value="1"/>
</dbReference>
<evidence type="ECO:0000313" key="4">
    <source>
        <dbReference type="Proteomes" id="UP000186817"/>
    </source>
</evidence>
<dbReference type="PROSITE" id="PS50088">
    <property type="entry name" value="ANK_REPEAT"/>
    <property type="match status" value="1"/>
</dbReference>
<reference evidence="3 4" key="1">
    <citation type="submission" date="2016-02" db="EMBL/GenBank/DDBJ databases">
        <title>Genome analysis of coral dinoflagellate symbionts highlights evolutionary adaptations to a symbiotic lifestyle.</title>
        <authorList>
            <person name="Aranda M."/>
            <person name="Li Y."/>
            <person name="Liew Y.J."/>
            <person name="Baumgarten S."/>
            <person name="Simakov O."/>
            <person name="Wilson M."/>
            <person name="Piel J."/>
            <person name="Ashoor H."/>
            <person name="Bougouffa S."/>
            <person name="Bajic V.B."/>
            <person name="Ryu T."/>
            <person name="Ravasi T."/>
            <person name="Bayer T."/>
            <person name="Micklem G."/>
            <person name="Kim H."/>
            <person name="Bhak J."/>
            <person name="Lajeunesse T.C."/>
            <person name="Voolstra C.R."/>
        </authorList>
    </citation>
    <scope>NUCLEOTIDE SEQUENCE [LARGE SCALE GENOMIC DNA]</scope>
    <source>
        <strain evidence="3 4">CCMP2467</strain>
    </source>
</reference>
<dbReference type="Gene3D" id="1.25.40.20">
    <property type="entry name" value="Ankyrin repeat-containing domain"/>
    <property type="match status" value="1"/>
</dbReference>
<proteinExistence type="predicted"/>
<dbReference type="InterPro" id="IPR036770">
    <property type="entry name" value="Ankyrin_rpt-contain_sf"/>
</dbReference>
<sequence length="1539" mass="169308">MTWFARSAGWYKVKKSKNWYCLKCVRANQWEVAPQSESGEQYLCAQCRARASHLYDVDLASPPQPSGSCSSASVAPATSATHAGVSAVATGSYSGPVARPLMQDPHTSVHFMKPLQTLVGAYSPFALRYMQDKCHCSVEDLQARARDRDAYESGARGLPLQASPWSVKRRDVVDADTGISSRVISVPGLIASDEAYPTKRDFYEKWRRDLSEVFVGAGSLDADASSSSAAGHWRCDFLEQLLKFNDLQGRPLPPALDYLTVLQWNAGGTRQRLDVGQLSGGSLHFGSMQEVDADIVSSLERWGAVVHSSDAHGQATCTFARADFVRRSELLFSKVLTRAARHHGEVFDSWLLCETQWASIAASGDLVQWLMADPWGGANLLKLVLFIVIALDVGIQMYRSHVGSDVSFVEIGWAAARHRQAAHAFAQSTQRKRWRELPRRSIDINFQLRFAPAEDVQNAEGSGEVELQDVRSFPPRTSSASASRSGSFAVSEQASILEMFDFDDPEVVAALNLQSVGLIILFWDCDLFMRKCVRLHIFSRICRWSLGRKPFALLPGYMIRLAFCAVALGSTEPEPDCFESQQTTLLQHGLQVTSLARQDQQAAELLSEIQGLRIMSQDSPVLPSIDANGRLCFLCGTPSDERAPNQSYMVRDDCGNHSLLEDSEMLDVPLSSFQREATEEHNATFGWCELNVEKTCADAIYNQDYMIFAKSVEIPDVALVHYKVASWDQYYCYYNGWLSDEIRALQHDFNGMYLKGEELCNSDALVQRGAKGNVTMRDMLKHWLTALPGFPGSRPSYEDAMFMAAWTCAMGSAACDMAYCAYTYCVKGDGFGTYHECEGKVPCATLLVPEAVKWKILTEKLEEDAKMEASSDPETPSVAVFAKTKIEESGEAIRFCTAVIDMVELLASAMEEIEKAASSESPEIAAAAAVLVAKLRAEASSGSLAARVAKTSESSKVSSDSRAAHAAKTSLSLEAPMLSSTPEGSSAAAPTTRVWVETNAVDHMAFPKTIPFCLEVSWHDDALREQVTYKVFPLIWGPRAPWQKSSSVYPQTRIFGMCVELFGVLLIGLSCGWLSLALLWLGDFWLATLVCSQSWLLLWPPSWFSLRHNIQVSLQQGYWETSLAVLRGRACDSASLIYLLVGTARFPALTTSLRSGFVPLVFGGLTCTMTLTRHLCLRDRVAGYSFESKKRTWQRCGKRQSAVREWQWHQQLEFLLTKALTHHELSQEELEAPEGQFCLDWDARGTGAETWWSIFSGLEPKSDAPEPIFKPSLPTGKKEAVHSSTCAIDKVSVLHFLRSNMDAHPKGTTPTTVNSTKTPAMTVAVAPVSVESRGWQSVQWKQGFTMLHWAAQKNEVDLAKHLLSLGADPDARDTAHQRTALDVAERQRNVEARGRREADASGNRGSEKPHFEDIFRLKKQREMDAAAERKAAAKKAAAGAPSASSEAGGAPSASSAAEVMSTKAPAVAAKADASGSSEWYYKKTGKYQSQSQSYKDKNGDGEAWWSWSNGKNKSKRGGGGTGDGPSWKKPRSSGGPGKP</sequence>
<feature type="compositionally biased region" description="Low complexity" evidence="2">
    <location>
        <begin position="1437"/>
        <end position="1477"/>
    </location>
</feature>
<keyword evidence="4" id="KW-1185">Reference proteome</keyword>
<gene>
    <name evidence="3" type="ORF">AK812_SmicGene5812</name>
</gene>
<dbReference type="Proteomes" id="UP000186817">
    <property type="component" value="Unassembled WGS sequence"/>
</dbReference>
<feature type="region of interest" description="Disordered" evidence="2">
    <location>
        <begin position="1386"/>
        <end position="1412"/>
    </location>
</feature>
<evidence type="ECO:0000313" key="3">
    <source>
        <dbReference type="EMBL" id="OLQ10490.1"/>
    </source>
</evidence>
<organism evidence="3 4">
    <name type="scientific">Symbiodinium microadriaticum</name>
    <name type="common">Dinoflagellate</name>
    <name type="synonym">Zooxanthella microadriatica</name>
    <dbReference type="NCBI Taxonomy" id="2951"/>
    <lineage>
        <taxon>Eukaryota</taxon>
        <taxon>Sar</taxon>
        <taxon>Alveolata</taxon>
        <taxon>Dinophyceae</taxon>
        <taxon>Suessiales</taxon>
        <taxon>Symbiodiniaceae</taxon>
        <taxon>Symbiodinium</taxon>
    </lineage>
</organism>
<name>A0A1Q9EST5_SYMMI</name>
<feature type="repeat" description="ANK" evidence="1">
    <location>
        <begin position="1342"/>
        <end position="1374"/>
    </location>
</feature>
<dbReference type="PROSITE" id="PS50297">
    <property type="entry name" value="ANK_REP_REGION"/>
    <property type="match status" value="1"/>
</dbReference>
<keyword evidence="1" id="KW-0040">ANK repeat</keyword>
<dbReference type="EMBL" id="LSRX01000077">
    <property type="protein sequence ID" value="OLQ10490.1"/>
    <property type="molecule type" value="Genomic_DNA"/>
</dbReference>
<dbReference type="SMART" id="SM00248">
    <property type="entry name" value="ANK"/>
    <property type="match status" value="1"/>
</dbReference>
<protein>
    <submittedName>
        <fullName evidence="3">Uncharacterized protein</fullName>
    </submittedName>
</protein>
<comment type="caution">
    <text evidence="3">The sequence shown here is derived from an EMBL/GenBank/DDBJ whole genome shotgun (WGS) entry which is preliminary data.</text>
</comment>
<dbReference type="SUPFAM" id="SSF48403">
    <property type="entry name" value="Ankyrin repeat"/>
    <property type="match status" value="1"/>
</dbReference>
<accession>A0A1Q9EST5</accession>
<feature type="region of interest" description="Disordered" evidence="2">
    <location>
        <begin position="1437"/>
        <end position="1539"/>
    </location>
</feature>
<dbReference type="InterPro" id="IPR002110">
    <property type="entry name" value="Ankyrin_rpt"/>
</dbReference>